<dbReference type="Pfam" id="PF09797">
    <property type="entry name" value="NatB_MDM20"/>
    <property type="match status" value="1"/>
</dbReference>
<dbReference type="OrthoDB" id="24670at2759"/>
<dbReference type="AlphaFoldDB" id="A0A0D1XHE1"/>
<dbReference type="InterPro" id="IPR019183">
    <property type="entry name" value="NAA25_NatB_aux_su"/>
</dbReference>
<dbReference type="GeneID" id="27314800"/>
<dbReference type="Proteomes" id="UP000053259">
    <property type="component" value="Unassembled WGS sequence"/>
</dbReference>
<evidence type="ECO:0000313" key="2">
    <source>
        <dbReference type="Proteomes" id="UP000053259"/>
    </source>
</evidence>
<dbReference type="RefSeq" id="XP_016211510.1">
    <property type="nucleotide sequence ID" value="XM_016360524.1"/>
</dbReference>
<organism evidence="1 2">
    <name type="scientific">Verruconis gallopava</name>
    <dbReference type="NCBI Taxonomy" id="253628"/>
    <lineage>
        <taxon>Eukaryota</taxon>
        <taxon>Fungi</taxon>
        <taxon>Dikarya</taxon>
        <taxon>Ascomycota</taxon>
        <taxon>Pezizomycotina</taxon>
        <taxon>Dothideomycetes</taxon>
        <taxon>Pleosporomycetidae</taxon>
        <taxon>Venturiales</taxon>
        <taxon>Sympoventuriaceae</taxon>
        <taxon>Verruconis</taxon>
    </lineage>
</organism>
<keyword evidence="2" id="KW-1185">Reference proteome</keyword>
<accession>A0A0D1XHE1</accession>
<protein>
    <submittedName>
        <fullName evidence="1">Uncharacterized protein</fullName>
    </submittedName>
</protein>
<reference evidence="1 2" key="1">
    <citation type="submission" date="2015-01" db="EMBL/GenBank/DDBJ databases">
        <title>The Genome Sequence of Ochroconis gallopava CBS43764.</title>
        <authorList>
            <consortium name="The Broad Institute Genomics Platform"/>
            <person name="Cuomo C."/>
            <person name="de Hoog S."/>
            <person name="Gorbushina A."/>
            <person name="Stielow B."/>
            <person name="Teixiera M."/>
            <person name="Abouelleil A."/>
            <person name="Chapman S.B."/>
            <person name="Priest M."/>
            <person name="Young S.K."/>
            <person name="Wortman J."/>
            <person name="Nusbaum C."/>
            <person name="Birren B."/>
        </authorList>
    </citation>
    <scope>NUCLEOTIDE SEQUENCE [LARGE SCALE GENOMIC DNA]</scope>
    <source>
        <strain evidence="1 2">CBS 43764</strain>
    </source>
</reference>
<dbReference type="VEuPathDB" id="FungiDB:PV09_06827"/>
<sequence length="881" mass="98186">MPSKIEVFDNLVESYSRTPEQGLKYCKKKLQRDPSNIIHLLAQASFLRDIGRPQDALASCDAIKPSPKDPLEPGLIISLQNIVRDCQEELGNFTGVGGARLSSLWKDALDQCPKQWLKDLRGEMLSSALRNGYWDIAQQLFARLQRELPQNSKYHFAWIALCQIQADKLPKDDKMGQSLKLLASRSLRAIVDNTAARKDTIKKLTAPADLRLLCQVYSCQGLFEDLLDVLNHPEMGITSHVGKHDVEFVLIKMDVLCKLKRWRELEDFCMEGLEKLCSHYEAAGKITQDVPNHLAWAVSWQPWKTALNAIVEDGSSGSPEDIFNLAQKYLTMDPHHRNAGNAMAFCDYLSKVGSSKPEGGEDERVLLRRVTSMINSLKLRYLLYISQLGEGRETEVIGFIADCLNVYQTMAEKQDGPSDDACILAIAGLMKLGYTISNTYNLQAGCLAQLLRDNSQYNFNATLLQLLNARTLGLGSIAIAAFRDLSLREVQYDTLGHLLYTRISTLHPFPVSSSDVKAWEDRYKDPKASIRFSLLWPRSATDATLTTLTKDLDSVFFDKFNEFIAFNARITNSYSTTMSGLELKRIKRLTDDLPLSTEIPKSYSFAFSDNRDFAPIVDFESSKSSLSSKTIATGGFKPGTYWAVRMQVNEIISVLLGLKSSAISDKQSEIIDQLLKYLDEHASSQESELTEDEREISQKWNKLLSVAFWLVLGPQNSHASRNIAKDLAALTECLQAASLAMQTQGMNVSHDDGLEFTHFNEFECWYLHLEFAKACTLFAVSAAALVKQKGHHAQSAISMKVVDGIRSSARALGEAVQKQARSLQKVLKTDGGQKVLDIIKGGGLGSVIERLTGGEQLRRYVDDMVASAVEGLDGVLKVKFG</sequence>
<dbReference type="EMBL" id="KN847553">
    <property type="protein sequence ID" value="KIW01641.1"/>
    <property type="molecule type" value="Genomic_DNA"/>
</dbReference>
<evidence type="ECO:0000313" key="1">
    <source>
        <dbReference type="EMBL" id="KIW01641.1"/>
    </source>
</evidence>
<dbReference type="InParanoid" id="A0A0D1XHE1"/>
<dbReference type="STRING" id="253628.A0A0D1XHE1"/>
<gene>
    <name evidence="1" type="ORF">PV09_06827</name>
</gene>
<proteinExistence type="predicted"/>
<dbReference type="HOGENOM" id="CLU_326834_0_0_1"/>
<name>A0A0D1XHE1_9PEZI</name>